<dbReference type="eggNOG" id="ENOG502S3BZ">
    <property type="taxonomic scope" value="Eukaryota"/>
</dbReference>
<dbReference type="PANTHER" id="PTHR15239">
    <property type="entry name" value="NUCLEAR EXPORT MEDIATOR FACTOR NEMF"/>
    <property type="match status" value="1"/>
</dbReference>
<dbReference type="InterPro" id="IPR051608">
    <property type="entry name" value="RQC_Subunit_NEMF"/>
</dbReference>
<dbReference type="GeneID" id="15807625"/>
<dbReference type="InterPro" id="IPR008532">
    <property type="entry name" value="NFACT_RNA-bd"/>
</dbReference>
<dbReference type="KEGG" id="beq:BEWA_042150"/>
<dbReference type="GO" id="GO:1990116">
    <property type="term" value="P:ribosome-associated ubiquitin-dependent protein catabolic process"/>
    <property type="evidence" value="ECO:0007669"/>
    <property type="project" value="TreeGrafter"/>
</dbReference>
<dbReference type="GO" id="GO:0072344">
    <property type="term" value="P:rescue of stalled ribosome"/>
    <property type="evidence" value="ECO:0007669"/>
    <property type="project" value="TreeGrafter"/>
</dbReference>
<dbReference type="OrthoDB" id="436717at2759"/>
<evidence type="ECO:0000313" key="2">
    <source>
        <dbReference type="EMBL" id="EKX74177.1"/>
    </source>
</evidence>
<dbReference type="GO" id="GO:1990112">
    <property type="term" value="C:RQC complex"/>
    <property type="evidence" value="ECO:0007669"/>
    <property type="project" value="TreeGrafter"/>
</dbReference>
<dbReference type="GO" id="GO:0000049">
    <property type="term" value="F:tRNA binding"/>
    <property type="evidence" value="ECO:0007669"/>
    <property type="project" value="TreeGrafter"/>
</dbReference>
<reference evidence="2 3" key="1">
    <citation type="journal article" date="2012" name="BMC Genomics">
        <title>Comparative genomic analysis and phylogenetic position of Theileria equi.</title>
        <authorList>
            <person name="Kappmeyer L.S."/>
            <person name="Thiagarajan M."/>
            <person name="Herndon D.R."/>
            <person name="Ramsay J.D."/>
            <person name="Caler E."/>
            <person name="Djikeng A."/>
            <person name="Gillespie J.J."/>
            <person name="Lau A.O."/>
            <person name="Roalson E.H."/>
            <person name="Silva J.C."/>
            <person name="Silva M.G."/>
            <person name="Suarez C.E."/>
            <person name="Ueti M.W."/>
            <person name="Nene V.M."/>
            <person name="Mealey R.H."/>
            <person name="Knowles D.P."/>
            <person name="Brayton K.A."/>
        </authorList>
    </citation>
    <scope>NUCLEOTIDE SEQUENCE [LARGE SCALE GENOMIC DNA]</scope>
    <source>
        <strain evidence="2 3">WA</strain>
    </source>
</reference>
<dbReference type="PANTHER" id="PTHR15239:SF6">
    <property type="entry name" value="RIBOSOME QUALITY CONTROL COMPLEX SUBUNIT NEMF"/>
    <property type="match status" value="1"/>
</dbReference>
<organism evidence="2 3">
    <name type="scientific">Theileria equi strain WA</name>
    <dbReference type="NCBI Taxonomy" id="1537102"/>
    <lineage>
        <taxon>Eukaryota</taxon>
        <taxon>Sar</taxon>
        <taxon>Alveolata</taxon>
        <taxon>Apicomplexa</taxon>
        <taxon>Aconoidasida</taxon>
        <taxon>Piroplasmida</taxon>
        <taxon>Theileriidae</taxon>
        <taxon>Theileria</taxon>
    </lineage>
</organism>
<keyword evidence="3" id="KW-1185">Reference proteome</keyword>
<sequence>MYILRCPFALIYINSLLSANTSTFAFLRNSNISTLKCLNQRFLKETKPFVSNGIDSSIPIYRGLRCRLYSNASNTFYDNVTSISDKIRSDSIILKEQEKGNTQIYKQLLQDCGKNFTHLVNYSKELNVVFKKAAFIGATEFDSKYHNPEVFGSILHFRGFEYAESLCLVFSSAMFPLIPSPAANYINANERTLSYFERIMSGISGLRVKKIHCPYPFRNILSIEFVDAQSITGSGNTPAYEILIICDRVNKLLLLESESQTILLTSECADEKEGLQFGVGKKFLLPEPKHIVPSKNDTFSLFNERFSTCQHMSLIKSMLKTYEGIDKTFVQQLAEKVEVDPLTHVSKIENLESFYNAFYSEVTTLSEISDDYIQTSATSTEMNVDKLQDGPKPQTHIENIYNLWGTFCPIYKHNRLAEKCDVLIKETIDRLTRIAAQCENDPQQAERFAKVSERINSIDAYKSLLDAMPKFRKADEFETLTSLYNEVTALGDLVNYKRLSRVNRKRAIEEKEDKVKKTKDVYKGILILRVNEREDSPMIIVGKNAKQNETVTHEIGTPGDLWLHVRDYPGGHILLRGYKNDENSIQMAADVASFVSKGKDCNNVQVCVAKIENVKKHPGAELGAVSVREYRVVTGHPKRGMRLIEMDKADKQAQTSQKN</sequence>
<dbReference type="EMBL" id="ACOU01000002">
    <property type="protein sequence ID" value="EKX74177.1"/>
    <property type="molecule type" value="Genomic_DNA"/>
</dbReference>
<protein>
    <recommendedName>
        <fullName evidence="1">NFACT RNA-binding domain-containing protein</fullName>
    </recommendedName>
</protein>
<name>L1LFG7_THEEQ</name>
<dbReference type="GO" id="GO:0043023">
    <property type="term" value="F:ribosomal large subunit binding"/>
    <property type="evidence" value="ECO:0007669"/>
    <property type="project" value="TreeGrafter"/>
</dbReference>
<evidence type="ECO:0000313" key="3">
    <source>
        <dbReference type="Proteomes" id="UP000031512"/>
    </source>
</evidence>
<dbReference type="Proteomes" id="UP000031512">
    <property type="component" value="Unassembled WGS sequence"/>
</dbReference>
<evidence type="ECO:0000259" key="1">
    <source>
        <dbReference type="Pfam" id="PF05670"/>
    </source>
</evidence>
<dbReference type="Pfam" id="PF05670">
    <property type="entry name" value="NFACT-R_1"/>
    <property type="match status" value="1"/>
</dbReference>
<gene>
    <name evidence="2" type="ORF">BEWA_042150</name>
</gene>
<dbReference type="RefSeq" id="XP_004833629.1">
    <property type="nucleotide sequence ID" value="XM_004833572.1"/>
</dbReference>
<dbReference type="STRING" id="1537102.L1LFG7"/>
<proteinExistence type="predicted"/>
<dbReference type="AlphaFoldDB" id="L1LFG7"/>
<accession>L1LFG7</accession>
<feature type="domain" description="NFACT RNA-binding" evidence="1">
    <location>
        <begin position="535"/>
        <end position="623"/>
    </location>
</feature>
<dbReference type="VEuPathDB" id="PiroplasmaDB:BEWA_042150"/>
<comment type="caution">
    <text evidence="2">The sequence shown here is derived from an EMBL/GenBank/DDBJ whole genome shotgun (WGS) entry which is preliminary data.</text>
</comment>